<sequence length="152" mass="17810">MSPYNIVFGNECHLPVELEHKAYWAIKLLNFDPHTIGQNRLLQLNALDEFRREAYENNCIYKERTKAWNDKKITRKNFYPGQQVLLFNSRLRLHPGKLKSKWSGPYTVTNVTPFGAIEQKGNTHNFKVNGYRKPYLTSPEIQVHVVKLQDPP</sequence>
<accession>A0ACB9LPM6</accession>
<gene>
    <name evidence="1" type="ORF">L6164_026110</name>
</gene>
<dbReference type="EMBL" id="CM039436">
    <property type="protein sequence ID" value="KAI4313102.1"/>
    <property type="molecule type" value="Genomic_DNA"/>
</dbReference>
<reference evidence="1 2" key="1">
    <citation type="journal article" date="2022" name="DNA Res.">
        <title>Chromosomal-level genome assembly of the orchid tree Bauhinia variegata (Leguminosae; Cercidoideae) supports the allotetraploid origin hypothesis of Bauhinia.</title>
        <authorList>
            <person name="Zhong Y."/>
            <person name="Chen Y."/>
            <person name="Zheng D."/>
            <person name="Pang J."/>
            <person name="Liu Y."/>
            <person name="Luo S."/>
            <person name="Meng S."/>
            <person name="Qian L."/>
            <person name="Wei D."/>
            <person name="Dai S."/>
            <person name="Zhou R."/>
        </authorList>
    </citation>
    <scope>NUCLEOTIDE SEQUENCE [LARGE SCALE GENOMIC DNA]</scope>
    <source>
        <strain evidence="1">BV-YZ2020</strain>
    </source>
</reference>
<protein>
    <submittedName>
        <fullName evidence="1">Uncharacterized protein</fullName>
    </submittedName>
</protein>
<name>A0ACB9LPM6_BAUVA</name>
<dbReference type="Proteomes" id="UP000828941">
    <property type="component" value="Chromosome 11"/>
</dbReference>
<proteinExistence type="predicted"/>
<organism evidence="1 2">
    <name type="scientific">Bauhinia variegata</name>
    <name type="common">Purple orchid tree</name>
    <name type="synonym">Phanera variegata</name>
    <dbReference type="NCBI Taxonomy" id="167791"/>
    <lineage>
        <taxon>Eukaryota</taxon>
        <taxon>Viridiplantae</taxon>
        <taxon>Streptophyta</taxon>
        <taxon>Embryophyta</taxon>
        <taxon>Tracheophyta</taxon>
        <taxon>Spermatophyta</taxon>
        <taxon>Magnoliopsida</taxon>
        <taxon>eudicotyledons</taxon>
        <taxon>Gunneridae</taxon>
        <taxon>Pentapetalae</taxon>
        <taxon>rosids</taxon>
        <taxon>fabids</taxon>
        <taxon>Fabales</taxon>
        <taxon>Fabaceae</taxon>
        <taxon>Cercidoideae</taxon>
        <taxon>Cercideae</taxon>
        <taxon>Bauhiniinae</taxon>
        <taxon>Bauhinia</taxon>
    </lineage>
</organism>
<evidence type="ECO:0000313" key="1">
    <source>
        <dbReference type="EMBL" id="KAI4313102.1"/>
    </source>
</evidence>
<comment type="caution">
    <text evidence="1">The sequence shown here is derived from an EMBL/GenBank/DDBJ whole genome shotgun (WGS) entry which is preliminary data.</text>
</comment>
<evidence type="ECO:0000313" key="2">
    <source>
        <dbReference type="Proteomes" id="UP000828941"/>
    </source>
</evidence>
<keyword evidence="2" id="KW-1185">Reference proteome</keyword>